<proteinExistence type="predicted"/>
<accession>A0ABC8UWK8</accession>
<keyword evidence="2" id="KW-1185">Reference proteome</keyword>
<dbReference type="EMBL" id="CAUOFW020009279">
    <property type="protein sequence ID" value="CAK9185337.1"/>
    <property type="molecule type" value="Genomic_DNA"/>
</dbReference>
<evidence type="ECO:0000313" key="2">
    <source>
        <dbReference type="Proteomes" id="UP001642360"/>
    </source>
</evidence>
<name>A0ABC8UWK8_9AQUA</name>
<dbReference type="Proteomes" id="UP001642360">
    <property type="component" value="Unassembled WGS sequence"/>
</dbReference>
<gene>
    <name evidence="1" type="ORF">ILEXP_LOCUS55733</name>
</gene>
<protein>
    <submittedName>
        <fullName evidence="1">Uncharacterized protein</fullName>
    </submittedName>
</protein>
<organism evidence="1 2">
    <name type="scientific">Ilex paraguariensis</name>
    <name type="common">yerba mate</name>
    <dbReference type="NCBI Taxonomy" id="185542"/>
    <lineage>
        <taxon>Eukaryota</taxon>
        <taxon>Viridiplantae</taxon>
        <taxon>Streptophyta</taxon>
        <taxon>Embryophyta</taxon>
        <taxon>Tracheophyta</taxon>
        <taxon>Spermatophyta</taxon>
        <taxon>Magnoliopsida</taxon>
        <taxon>eudicotyledons</taxon>
        <taxon>Gunneridae</taxon>
        <taxon>Pentapetalae</taxon>
        <taxon>asterids</taxon>
        <taxon>campanulids</taxon>
        <taxon>Aquifoliales</taxon>
        <taxon>Aquifoliaceae</taxon>
        <taxon>Ilex</taxon>
    </lineage>
</organism>
<evidence type="ECO:0000313" key="1">
    <source>
        <dbReference type="EMBL" id="CAK9185337.1"/>
    </source>
</evidence>
<reference evidence="1 2" key="1">
    <citation type="submission" date="2024-02" db="EMBL/GenBank/DDBJ databases">
        <authorList>
            <person name="Vignale AGUSTIN F."/>
            <person name="Sosa J E."/>
            <person name="Modenutti C."/>
        </authorList>
    </citation>
    <scope>NUCLEOTIDE SEQUENCE [LARGE SCALE GENOMIC DNA]</scope>
</reference>
<comment type="caution">
    <text evidence="1">The sequence shown here is derived from an EMBL/GenBank/DDBJ whole genome shotgun (WGS) entry which is preliminary data.</text>
</comment>
<dbReference type="SUPFAM" id="SSF103511">
    <property type="entry name" value="Chlorophyll a-b binding protein"/>
    <property type="match status" value="1"/>
</dbReference>
<sequence>MATSTPISSSFFSSQAPTIYRQNQQLPFFPNHHPRNRTSQKPYSFKVQAAKLPTGVELPKVEPKFKAPFLGFTRTAEVWNSRACMIGLVGTFIVELILKKGILQIIGVDIGKGLDLPL</sequence>
<dbReference type="AlphaFoldDB" id="A0ABC8UWK8"/>